<accession>A0A383BJ53</accession>
<gene>
    <name evidence="1" type="ORF">METZ01_LOCUS472687</name>
</gene>
<feature type="non-terminal residue" evidence="1">
    <location>
        <position position="131"/>
    </location>
</feature>
<name>A0A383BJ53_9ZZZZ</name>
<feature type="non-terminal residue" evidence="1">
    <location>
        <position position="1"/>
    </location>
</feature>
<organism evidence="1">
    <name type="scientific">marine metagenome</name>
    <dbReference type="NCBI Taxonomy" id="408172"/>
    <lineage>
        <taxon>unclassified sequences</taxon>
        <taxon>metagenomes</taxon>
        <taxon>ecological metagenomes</taxon>
    </lineage>
</organism>
<reference evidence="1" key="1">
    <citation type="submission" date="2018-05" db="EMBL/GenBank/DDBJ databases">
        <authorList>
            <person name="Lanie J.A."/>
            <person name="Ng W.-L."/>
            <person name="Kazmierczak K.M."/>
            <person name="Andrzejewski T.M."/>
            <person name="Davidsen T.M."/>
            <person name="Wayne K.J."/>
            <person name="Tettelin H."/>
            <person name="Glass J.I."/>
            <person name="Rusch D."/>
            <person name="Podicherti R."/>
            <person name="Tsui H.-C.T."/>
            <person name="Winkler M.E."/>
        </authorList>
    </citation>
    <scope>NUCLEOTIDE SEQUENCE</scope>
</reference>
<dbReference type="EMBL" id="UINC01200788">
    <property type="protein sequence ID" value="SVE19833.1"/>
    <property type="molecule type" value="Genomic_DNA"/>
</dbReference>
<evidence type="ECO:0000313" key="1">
    <source>
        <dbReference type="EMBL" id="SVE19833.1"/>
    </source>
</evidence>
<dbReference type="AlphaFoldDB" id="A0A383BJ53"/>
<protein>
    <submittedName>
        <fullName evidence="1">Uncharacterized protein</fullName>
    </submittedName>
</protein>
<sequence length="131" mass="15131">MKINKLYFRLSKYGWFILMSSNIIMAQQTMSDVPYSFNGQLDMADQIIELAPLDHDALLEEDQYAEPNTPYRFGFTHEVNYNPENSGIWMETPNGGMLWKSSFKSEGAYALSFEIDDFHIPHGGELFIYTP</sequence>
<proteinExistence type="predicted"/>